<reference evidence="5" key="1">
    <citation type="journal article" date="2014" name="PLoS Negl. Trop. Dis.">
        <title>An updated insight into the Sialotranscriptome of Triatoma infestans: developmental stage and geographic variations.</title>
        <authorList>
            <person name="Schwarz A."/>
            <person name="Medrano-Mercado N."/>
            <person name="Schaub G.A."/>
            <person name="Struchiner C.J."/>
            <person name="Bargues M.D."/>
            <person name="Levy M.Z."/>
            <person name="Ribeiro J.M."/>
        </authorList>
    </citation>
    <scope>NUCLEOTIDE SEQUENCE</scope>
    <source>
        <strain evidence="5">Chile</strain>
        <tissue evidence="5">Salivary glands</tissue>
    </source>
</reference>
<feature type="compositionally biased region" description="Low complexity" evidence="4">
    <location>
        <begin position="1820"/>
        <end position="1839"/>
    </location>
</feature>
<dbReference type="PANTHER" id="PTHR15502">
    <property type="entry name" value="CALCINEURIN-BINDING PROTEIN CABIN 1-RELATED"/>
    <property type="match status" value="1"/>
</dbReference>
<feature type="compositionally biased region" description="Basic and acidic residues" evidence="4">
    <location>
        <begin position="2154"/>
        <end position="2165"/>
    </location>
</feature>
<dbReference type="GO" id="GO:0031491">
    <property type="term" value="F:nucleosome binding"/>
    <property type="evidence" value="ECO:0007669"/>
    <property type="project" value="TreeGrafter"/>
</dbReference>
<feature type="compositionally biased region" description="Low complexity" evidence="4">
    <location>
        <begin position="1353"/>
        <end position="1395"/>
    </location>
</feature>
<feature type="region of interest" description="Disordered" evidence="4">
    <location>
        <begin position="2135"/>
        <end position="2174"/>
    </location>
</feature>
<dbReference type="SUPFAM" id="SSF48452">
    <property type="entry name" value="TPR-like"/>
    <property type="match status" value="2"/>
</dbReference>
<feature type="compositionally biased region" description="Polar residues" evidence="4">
    <location>
        <begin position="2135"/>
        <end position="2153"/>
    </location>
</feature>
<feature type="region of interest" description="Disordered" evidence="4">
    <location>
        <begin position="1858"/>
        <end position="1901"/>
    </location>
</feature>
<feature type="region of interest" description="Disordered" evidence="4">
    <location>
        <begin position="1"/>
        <end position="21"/>
    </location>
</feature>
<dbReference type="GO" id="GO:0005634">
    <property type="term" value="C:nucleus"/>
    <property type="evidence" value="ECO:0007669"/>
    <property type="project" value="UniProtKB-SubCell"/>
</dbReference>
<feature type="region of interest" description="Disordered" evidence="4">
    <location>
        <begin position="1977"/>
        <end position="2053"/>
    </location>
</feature>
<dbReference type="PROSITE" id="PS50005">
    <property type="entry name" value="TPR"/>
    <property type="match status" value="1"/>
</dbReference>
<feature type="compositionally biased region" description="Polar residues" evidence="4">
    <location>
        <begin position="1858"/>
        <end position="1881"/>
    </location>
</feature>
<feature type="region of interest" description="Disordered" evidence="4">
    <location>
        <begin position="310"/>
        <end position="367"/>
    </location>
</feature>
<proteinExistence type="evidence at transcript level"/>
<feature type="compositionally biased region" description="Low complexity" evidence="4">
    <location>
        <begin position="1977"/>
        <end position="1995"/>
    </location>
</feature>
<keyword evidence="2" id="KW-0539">Nucleus</keyword>
<name>A0A023F0D8_TRIIF</name>
<evidence type="ECO:0000256" key="1">
    <source>
        <dbReference type="ARBA" id="ARBA00004123"/>
    </source>
</evidence>
<sequence>VKFKALTSDSSEESDSTDSLTVTKEALEQQAISKYQQALELENNGMWEKAEVLLRELLKSQMLIQPVERISNNGNVQSTMAHLKYCVSMNLGNCLAKQGKLENSLKYYLKASRLDPNDLNLWYRIGTTSCLIPDLYLAASAFEEGLKCSPNHWPSIDSIITVYYAIGDFMSCLHYIYKGIQMDIHFLKGHAFKEKIFAQSPSLEEDFKLFYPECKLSSTPPEISINCDKVKEMYKLADNLKEGARIKAREKFYKKLKEEEPLMPELPVILESWIDVYKCLLYLYDKAEREVREKNMFRPLRLRIENSEESPVHIQVEQSDSELEDSDNNKGVDDAEEEDNGKGRNGNLMEKLLNSQNQKRRSARVRSTIRREEPCIANTFARLIPLSLLPKDYKKESEAWSEDSMHTMDLYRLYKEEEDAKMNKNAISREQRDQFIEEENYFNTKNEINDINDFIDFVEINNINIIDVFKHANLKLAKKWKFHWPEELCKYYTRVFLIYLKYNPVAMKSDMEPNTLLEDLSILTFGELLLHQWLTKGKQQGLQSPLGNTLLGGEFSSLFLGCLNNRAYDTDDVEFIIRAYWLEALLLFYSGDAEGAARALQQVIYDERCDNVQVHIPNVTKHTTVNKGITVNLLKSFKRNKRLEQVMDLYNSGYYEEVTDTLADSLSAEEESETGDIILSRSMQFSLILDSYWKLANHKECVCWSESCLYETLNLYRSCSDEERSTVADMIVSVLQGIVSCVDIVGCSVFQTMPTEKLTRLIQTLRDIINQQMEAADNSTEMPIESVAPWIILYYIIKSEEELKEKSLLKKIDGEEEEELPASLQMLFMGHEYLGRRAWCCFDEGWLLFQTLKVLYPFIQILPLESSHYIKINQQVDQIFYCLYGQQKKNKARHIVDHNVLGLAMTWNRAQQVFVFARPRELPSYDSTGRCCVTADMENLYLKLLELVPGELNPERLLSEMTKYIEGQLVTVPRNDKPLPEDITDIYYLLAHFYFKSKSWNKAIKFFLLDICANPTRVDSWACLALARGSLIDSKLNSCETIKNELEFLSTASMVCKSYERALELDPGQCTLWIERGTFSYTIHSFCSNVLKKEQNLSIEMYSILEKQKDSMLNAAKFCFSSANKLWYSVGGRDLQDERWLHHYMLGKIAKKQDADPEVVIGHYIKSAELLHEIGATYPSQINYSTPQFLSVEALELYYRVHASILKALEETEDKPIPEATIRMFKNAINTLSQCPFVLQVKTFPRIEKLNKSRKTDTSSEEEDVTISKDVQDMLQDLIVKVDTSDQGSNSLKRRHSSSTSDEDEPSSKIGAGEDASSDEKPYPLTRRSTVTSESSDPCKTENADVNSEDKASTTSSSDSNKSSNSSSSDSSSDSDSTSSSSSSSSSDSDSSSSDSDNESNDEEAIQSKKMKQDEQPSEWRQDHEWMTKKCISALELCRKRFSQHYKTIYHLTHFFFKSKLYKNNERVKDLLLGPNGLFYDRKPSNFFNGLWRIPSHEIDRAGSFAAHMGRCVLLLIDFLRETKDYKMLIDLSLQLKLVPEADKKYLRDNERDELCKEAAVLCAQCLRRKMQEFTGDKLKEFLLDVYYIHKRVSKNNLRESTFASILADTYVKYTKKTESGSVLDAAIRFCQQEIAQQKQHQQLQQQQQVTVSSSSSTSINFSSVITTTSSSKVLNLSENHLPVVSMAEVNNTVRHRGNRGGTTGRKPRGRPPNSSLGPRMPTPRQPDISQLINMPQFSALMYQNELVRQLTLQNAELNRQLAMSSQANPLAPPFKFTSVYSVPSPSTTVTTTAGSQQPAKPAEVSQISPPILKDRPSLSITPIKPNSPSSSSTSITSKTNINPISVSVTKFSSKSLSKQLTNNGGSASQKSGSQRKQVPSLNLPPHPLNNQTSIIRSSNPVFGPLLQTSTTQMNNQSNKSMPPILSTKSLSVSQIPTPTNSTQSVKKTLPISVSVINPSLSITSKSTLPSSNFELNKSSLQSSTSSTNLPTSKPQEPSLQHKILSAKKISSQNYTKKNSQNDNNNTGEKAKTSTKSLLQNNDVTIPGGLTINRSPTKQASYSQINPPPRNQPPKALLDSLTITPSTTKMEPYSKNMPNSKSVKLDDKLKIFSKVTNLDSSVADAIRNFGSSITITTSNPKIKSESSSPLQTTKNKEKSKEKGSDPFEVIVLDD</sequence>
<dbReference type="PANTHER" id="PTHR15502:SF7">
    <property type="entry name" value="CALCINEURIN-BINDING PROTEIN CABIN-1"/>
    <property type="match status" value="1"/>
</dbReference>
<dbReference type="Gene3D" id="1.25.40.10">
    <property type="entry name" value="Tetratricopeptide repeat domain"/>
    <property type="match status" value="1"/>
</dbReference>
<dbReference type="SMART" id="SM00028">
    <property type="entry name" value="TPR"/>
    <property type="match status" value="3"/>
</dbReference>
<feature type="compositionally biased region" description="Basic and acidic residues" evidence="4">
    <location>
        <begin position="1411"/>
        <end position="1422"/>
    </location>
</feature>
<accession>A0A023F0D8</accession>
<organism evidence="5">
    <name type="scientific">Triatoma infestans</name>
    <name type="common">Assassin bug</name>
    <dbReference type="NCBI Taxonomy" id="30076"/>
    <lineage>
        <taxon>Eukaryota</taxon>
        <taxon>Metazoa</taxon>
        <taxon>Ecdysozoa</taxon>
        <taxon>Arthropoda</taxon>
        <taxon>Hexapoda</taxon>
        <taxon>Insecta</taxon>
        <taxon>Pterygota</taxon>
        <taxon>Neoptera</taxon>
        <taxon>Paraneoptera</taxon>
        <taxon>Hemiptera</taxon>
        <taxon>Heteroptera</taxon>
        <taxon>Panheteroptera</taxon>
        <taxon>Cimicomorpha</taxon>
        <taxon>Reduviidae</taxon>
        <taxon>Triatominae</taxon>
        <taxon>Triatoma</taxon>
    </lineage>
</organism>
<feature type="region of interest" description="Disordered" evidence="4">
    <location>
        <begin position="1282"/>
        <end position="1422"/>
    </location>
</feature>
<feature type="compositionally biased region" description="Polar residues" evidence="4">
    <location>
        <begin position="1327"/>
        <end position="1336"/>
    </location>
</feature>
<feature type="repeat" description="TPR" evidence="3">
    <location>
        <begin position="85"/>
        <end position="118"/>
    </location>
</feature>
<keyword evidence="3" id="KW-0802">TPR repeat</keyword>
<evidence type="ECO:0000256" key="4">
    <source>
        <dbReference type="SAM" id="MobiDB-lite"/>
    </source>
</evidence>
<feature type="compositionally biased region" description="Polar residues" evidence="4">
    <location>
        <begin position="1892"/>
        <end position="1901"/>
    </location>
</feature>
<feature type="compositionally biased region" description="Basic and acidic residues" evidence="4">
    <location>
        <begin position="1337"/>
        <end position="1352"/>
    </location>
</feature>
<comment type="subcellular location">
    <subcellularLocation>
        <location evidence="1">Nucleus</location>
    </subcellularLocation>
</comment>
<feature type="compositionally biased region" description="Acidic residues" evidence="4">
    <location>
        <begin position="1396"/>
        <end position="1405"/>
    </location>
</feature>
<dbReference type="EMBL" id="GBBI01004338">
    <property type="protein sequence ID" value="JAC14374.1"/>
    <property type="molecule type" value="mRNA"/>
</dbReference>
<feature type="compositionally biased region" description="Polar residues" evidence="4">
    <location>
        <begin position="2009"/>
        <end position="2044"/>
    </location>
</feature>
<dbReference type="GO" id="GO:0006325">
    <property type="term" value="P:chromatin organization"/>
    <property type="evidence" value="ECO:0007669"/>
    <property type="project" value="InterPro"/>
</dbReference>
<protein>
    <submittedName>
        <fullName evidence="5">Putative vitellogenin</fullName>
    </submittedName>
</protein>
<feature type="region of interest" description="Disordered" evidence="4">
    <location>
        <begin position="1785"/>
        <end position="1839"/>
    </location>
</feature>
<evidence type="ECO:0000256" key="2">
    <source>
        <dbReference type="ARBA" id="ARBA00023242"/>
    </source>
</evidence>
<dbReference type="InterPro" id="IPR011990">
    <property type="entry name" value="TPR-like_helical_dom_sf"/>
</dbReference>
<feature type="region of interest" description="Disordered" evidence="4">
    <location>
        <begin position="1693"/>
        <end position="1726"/>
    </location>
</feature>
<feature type="compositionally biased region" description="Basic residues" evidence="4">
    <location>
        <begin position="358"/>
        <end position="367"/>
    </location>
</feature>
<dbReference type="InterPro" id="IPR019734">
    <property type="entry name" value="TPR_rpt"/>
</dbReference>
<evidence type="ECO:0000313" key="5">
    <source>
        <dbReference type="EMBL" id="JAC14374.1"/>
    </source>
</evidence>
<feature type="non-terminal residue" evidence="5">
    <location>
        <position position="1"/>
    </location>
</feature>
<evidence type="ECO:0000256" key="3">
    <source>
        <dbReference type="PROSITE-ProRule" id="PRU00339"/>
    </source>
</evidence>
<dbReference type="InterPro" id="IPR033053">
    <property type="entry name" value="Hir3/CABIN1"/>
</dbReference>